<dbReference type="Pfam" id="PF00797">
    <property type="entry name" value="Acetyltransf_2"/>
    <property type="match status" value="1"/>
</dbReference>
<dbReference type="PANTHER" id="PTHR11786:SF0">
    <property type="entry name" value="ARYLAMINE N-ACETYLTRANSFERASE 4-RELATED"/>
    <property type="match status" value="1"/>
</dbReference>
<evidence type="ECO:0000313" key="4">
    <source>
        <dbReference type="Proteomes" id="UP001147653"/>
    </source>
</evidence>
<reference evidence="3" key="1">
    <citation type="submission" date="2022-10" db="EMBL/GenBank/DDBJ databases">
        <title>The WGS of Solirubrobacter phytolaccae KCTC 29190.</title>
        <authorList>
            <person name="Jiang Z."/>
        </authorList>
    </citation>
    <scope>NUCLEOTIDE SEQUENCE</scope>
    <source>
        <strain evidence="3">KCTC 29190</strain>
    </source>
</reference>
<dbReference type="PRINTS" id="PR01543">
    <property type="entry name" value="ANATRNSFRASE"/>
</dbReference>
<evidence type="ECO:0000256" key="1">
    <source>
        <dbReference type="ARBA" id="ARBA00006547"/>
    </source>
</evidence>
<evidence type="ECO:0000256" key="2">
    <source>
        <dbReference type="RuleBase" id="RU003452"/>
    </source>
</evidence>
<gene>
    <name evidence="3" type="ORF">OJ997_31605</name>
</gene>
<dbReference type="Gene3D" id="2.40.128.150">
    <property type="entry name" value="Cysteine proteinases"/>
    <property type="match status" value="1"/>
</dbReference>
<dbReference type="RefSeq" id="WP_270029353.1">
    <property type="nucleotide sequence ID" value="NZ_JAPDDP010000090.1"/>
</dbReference>
<organism evidence="3 4">
    <name type="scientific">Solirubrobacter phytolaccae</name>
    <dbReference type="NCBI Taxonomy" id="1404360"/>
    <lineage>
        <taxon>Bacteria</taxon>
        <taxon>Bacillati</taxon>
        <taxon>Actinomycetota</taxon>
        <taxon>Thermoleophilia</taxon>
        <taxon>Solirubrobacterales</taxon>
        <taxon>Solirubrobacteraceae</taxon>
        <taxon>Solirubrobacter</taxon>
    </lineage>
</organism>
<dbReference type="GO" id="GO:0016407">
    <property type="term" value="F:acetyltransferase activity"/>
    <property type="evidence" value="ECO:0007669"/>
    <property type="project" value="InterPro"/>
</dbReference>
<dbReference type="InterPro" id="IPR038765">
    <property type="entry name" value="Papain-like_cys_pep_sf"/>
</dbReference>
<name>A0A9X3SJ58_9ACTN</name>
<protein>
    <submittedName>
        <fullName evidence="3">Arylamine N-acetyltransferase</fullName>
    </submittedName>
</protein>
<comment type="similarity">
    <text evidence="1 2">Belongs to the arylamine N-acetyltransferase family.</text>
</comment>
<sequence length="279" mass="30387">MVEALLRRIGLSARDVSPDLDGLFRVHRAYLEAIPYEDLAVQLGETGPLSPAELVSRLLNDGRGGYCFELNTVLGWLLTELGFELRYHQAVVGGEGPTNHMALVVDVDGSPWIADSGLGEGFMEPIPLEPGVAKVGPFAWTIELETCGTWWIGAHEWVTFPGFRMDEDPSPVSAFEPHHRRLATSPESPFVKTLVVQKPSVDRITTLRARTLSVVGPDVNTKHVVADETEFFHVLAGVFGITRREPRLWSQAVAQHDAWLAGTAPAGAASSARAAHPNV</sequence>
<dbReference type="AlphaFoldDB" id="A0A9X3SJ58"/>
<comment type="caution">
    <text evidence="3">The sequence shown here is derived from an EMBL/GenBank/DDBJ whole genome shotgun (WGS) entry which is preliminary data.</text>
</comment>
<dbReference type="Gene3D" id="3.30.2140.10">
    <property type="entry name" value="Arylamine N-acetyltransferase"/>
    <property type="match status" value="1"/>
</dbReference>
<evidence type="ECO:0000313" key="3">
    <source>
        <dbReference type="EMBL" id="MDA0184892.1"/>
    </source>
</evidence>
<accession>A0A9X3SJ58</accession>
<dbReference type="Proteomes" id="UP001147653">
    <property type="component" value="Unassembled WGS sequence"/>
</dbReference>
<dbReference type="PANTHER" id="PTHR11786">
    <property type="entry name" value="N-HYDROXYARYLAMINE O-ACETYLTRANSFERASE"/>
    <property type="match status" value="1"/>
</dbReference>
<dbReference type="SUPFAM" id="SSF54001">
    <property type="entry name" value="Cysteine proteinases"/>
    <property type="match status" value="1"/>
</dbReference>
<dbReference type="InterPro" id="IPR001447">
    <property type="entry name" value="Arylamine_N-AcTrfase"/>
</dbReference>
<proteinExistence type="inferred from homology"/>
<keyword evidence="4" id="KW-1185">Reference proteome</keyword>
<dbReference type="EMBL" id="JAPDDP010000090">
    <property type="protein sequence ID" value="MDA0184892.1"/>
    <property type="molecule type" value="Genomic_DNA"/>
</dbReference>